<feature type="transmembrane region" description="Helical" evidence="1">
    <location>
        <begin position="208"/>
        <end position="230"/>
    </location>
</feature>
<protein>
    <submittedName>
        <fullName evidence="3">Phosphatase PAP2 family protein</fullName>
    </submittedName>
</protein>
<dbReference type="SUPFAM" id="SSF48317">
    <property type="entry name" value="Acid phosphatase/Vanadium-dependent haloperoxidase"/>
    <property type="match status" value="1"/>
</dbReference>
<name>A0ABU8I453_9SPHI</name>
<organism evidence="3 4">
    <name type="scientific">Sphingobacterium tenebrionis</name>
    <dbReference type="NCBI Taxonomy" id="3111775"/>
    <lineage>
        <taxon>Bacteria</taxon>
        <taxon>Pseudomonadati</taxon>
        <taxon>Bacteroidota</taxon>
        <taxon>Sphingobacteriia</taxon>
        <taxon>Sphingobacteriales</taxon>
        <taxon>Sphingobacteriaceae</taxon>
        <taxon>Sphingobacterium</taxon>
    </lineage>
</organism>
<evidence type="ECO:0000313" key="3">
    <source>
        <dbReference type="EMBL" id="MEI5984231.1"/>
    </source>
</evidence>
<dbReference type="CDD" id="cd03394">
    <property type="entry name" value="PAP2_like_5"/>
    <property type="match status" value="1"/>
</dbReference>
<proteinExistence type="predicted"/>
<dbReference type="Gene3D" id="1.20.144.10">
    <property type="entry name" value="Phosphatidic acid phosphatase type 2/haloperoxidase"/>
    <property type="match status" value="1"/>
</dbReference>
<dbReference type="Proteomes" id="UP001363035">
    <property type="component" value="Unassembled WGS sequence"/>
</dbReference>
<comment type="caution">
    <text evidence="3">The sequence shown here is derived from an EMBL/GenBank/DDBJ whole genome shotgun (WGS) entry which is preliminary data.</text>
</comment>
<feature type="domain" description="Phosphatidic acid phosphatase type 2/haloperoxidase" evidence="2">
    <location>
        <begin position="101"/>
        <end position="227"/>
    </location>
</feature>
<dbReference type="InterPro" id="IPR000326">
    <property type="entry name" value="PAP2/HPO"/>
</dbReference>
<keyword evidence="1" id="KW-0812">Transmembrane</keyword>
<feature type="transmembrane region" description="Helical" evidence="1">
    <location>
        <begin position="184"/>
        <end position="202"/>
    </location>
</feature>
<dbReference type="InterPro" id="IPR036938">
    <property type="entry name" value="PAP2/HPO_sf"/>
</dbReference>
<dbReference type="EMBL" id="JAYLLN010000007">
    <property type="protein sequence ID" value="MEI5984231.1"/>
    <property type="molecule type" value="Genomic_DNA"/>
</dbReference>
<evidence type="ECO:0000313" key="4">
    <source>
        <dbReference type="Proteomes" id="UP001363035"/>
    </source>
</evidence>
<evidence type="ECO:0000256" key="1">
    <source>
        <dbReference type="SAM" id="Phobius"/>
    </source>
</evidence>
<keyword evidence="1" id="KW-1133">Transmembrane helix</keyword>
<keyword evidence="1" id="KW-0472">Membrane</keyword>
<dbReference type="SMART" id="SM00014">
    <property type="entry name" value="acidPPc"/>
    <property type="match status" value="1"/>
</dbReference>
<keyword evidence="4" id="KW-1185">Reference proteome</keyword>
<sequence length="263" mass="29456">MNRLLKKSSIIIKQAFIALGLCCIDLPVAVAQIDSLSENYSQPRYGFHHKVFRIEYVAPTVFMTYGLMSIKNPVVRSQVMNIKLELQRNHPKKFPVDDYSQYMATAAFLGLEYAGIPAKHNLKQRLFTGSVSHIIMGSVVNLMKQTMPVMRPDGSAQNSFPSGHTATAFVGAELLWQEYHDRSLWYGVAGYAVAAGTGFFRMYNNKHWLSDVAMGAGIGIMSTKIAYWMLPMLDKQKRIIPGNYLLVPTYDGKHSGISLLVNL</sequence>
<dbReference type="RefSeq" id="WP_099367940.1">
    <property type="nucleotide sequence ID" value="NZ_JAYLLN010000007.1"/>
</dbReference>
<accession>A0ABU8I453</accession>
<evidence type="ECO:0000259" key="2">
    <source>
        <dbReference type="SMART" id="SM00014"/>
    </source>
</evidence>
<reference evidence="3 4" key="1">
    <citation type="submission" date="2024-01" db="EMBL/GenBank/DDBJ databases">
        <title>Sphingobacterium tenebrionis sp. nov., a novel endophyte isolated from tenebrio molitor intestines.</title>
        <authorList>
            <person name="Zhang C."/>
        </authorList>
    </citation>
    <scope>NUCLEOTIDE SEQUENCE [LARGE SCALE GENOMIC DNA]</scope>
    <source>
        <strain evidence="3 4">PU5-4</strain>
    </source>
</reference>
<gene>
    <name evidence="3" type="ORF">VJ786_04875</name>
</gene>
<dbReference type="Pfam" id="PF01569">
    <property type="entry name" value="PAP2"/>
    <property type="match status" value="1"/>
</dbReference>